<evidence type="ECO:0000313" key="1">
    <source>
        <dbReference type="EMBL" id="OYR14325.1"/>
    </source>
</evidence>
<reference evidence="1 2" key="1">
    <citation type="submission" date="2017-07" db="EMBL/GenBank/DDBJ databases">
        <title>Phylogenetic study on the rhizospheric bacterium Ochrobactrum sp. A44.</title>
        <authorList>
            <person name="Krzyzanowska D.M."/>
            <person name="Ossowicki A."/>
            <person name="Rajewska M."/>
            <person name="Maciag T."/>
            <person name="Kaczynski Z."/>
            <person name="Czerwicka M."/>
            <person name="Jafra S."/>
        </authorList>
    </citation>
    <scope>NUCLEOTIDE SEQUENCE [LARGE SCALE GENOMIC DNA]</scope>
    <source>
        <strain evidence="1 2">PR17</strain>
    </source>
</reference>
<sequence>MILRAYDARVPSFGGKPQSRLQIHLQTRCGRNQPVVISHDPAGKSFPIFKLMPS</sequence>
<organism evidence="1 2">
    <name type="scientific">Brucella rhizosphaerae</name>
    <dbReference type="NCBI Taxonomy" id="571254"/>
    <lineage>
        <taxon>Bacteria</taxon>
        <taxon>Pseudomonadati</taxon>
        <taxon>Pseudomonadota</taxon>
        <taxon>Alphaproteobacteria</taxon>
        <taxon>Hyphomicrobiales</taxon>
        <taxon>Brucellaceae</taxon>
        <taxon>Brucella/Ochrobactrum group</taxon>
        <taxon>Brucella</taxon>
    </lineage>
</organism>
<accession>A0A256FHI1</accession>
<protein>
    <submittedName>
        <fullName evidence="1">Uncharacterized protein</fullName>
    </submittedName>
</protein>
<dbReference type="EMBL" id="NNRK01000026">
    <property type="protein sequence ID" value="OYR14325.1"/>
    <property type="molecule type" value="Genomic_DNA"/>
</dbReference>
<keyword evidence="2" id="KW-1185">Reference proteome</keyword>
<dbReference type="AlphaFoldDB" id="A0A256FHI1"/>
<gene>
    <name evidence="1" type="ORF">CEV32_0323</name>
</gene>
<evidence type="ECO:0000313" key="2">
    <source>
        <dbReference type="Proteomes" id="UP000216345"/>
    </source>
</evidence>
<proteinExistence type="predicted"/>
<dbReference type="Proteomes" id="UP000216345">
    <property type="component" value="Unassembled WGS sequence"/>
</dbReference>
<comment type="caution">
    <text evidence="1">The sequence shown here is derived from an EMBL/GenBank/DDBJ whole genome shotgun (WGS) entry which is preliminary data.</text>
</comment>
<name>A0A256FHI1_9HYPH</name>